<reference evidence="1 2" key="1">
    <citation type="submission" date="2014-04" db="EMBL/GenBank/DDBJ databases">
        <title>Characterization and application of a salt tolerant electro-active bacterium.</title>
        <authorList>
            <person name="Yang L."/>
            <person name="Wei S."/>
            <person name="Tay Q.X.M."/>
        </authorList>
    </citation>
    <scope>NUCLEOTIDE SEQUENCE [LARGE SCALE GENOMIC DNA]</scope>
    <source>
        <strain evidence="1 2">LY1</strain>
    </source>
</reference>
<sequence length="396" mass="45562">MRNILTFPSAAMVCFLILGACSGQEQEEKAGTLKEVTGYEISIDRYTSPAEDYIQYVPDWKGKEAMAMHVRGKDQIKLYGLEDGLLMDSIVYVTEGPKAVKRVYDFHILNEDSIFLNHRYQYSLSLVNRQMDVLWEFSFLPEDIQLDPKTQMPLSGKGETYLAVFNHKRLFHKSGKKLIITGSPDRNHYDPDYYDADCLLVSVDMETGEVRRLLSFPDKMRGKTWGSAHAEHYATYIADEDRYLVSFAADEKLHLLDQDFGNLGSFEAKASSFKEIRPFGVKKSYPENSKALEYMINMPMYGSVLYDRFRNLYYRIGLAEIPEYGTEFIRDPLHNAREMTVIVLDSKLNKIAENKLSSGENGTFLDRCFVNENGLNVAYVDFSAEDRLYFKTFLPK</sequence>
<dbReference type="Proteomes" id="UP000027821">
    <property type="component" value="Unassembled WGS sequence"/>
</dbReference>
<dbReference type="EMBL" id="JMIH01000022">
    <property type="protein sequence ID" value="KEO73286.1"/>
    <property type="molecule type" value="Genomic_DNA"/>
</dbReference>
<evidence type="ECO:0008006" key="3">
    <source>
        <dbReference type="Google" id="ProtNLM"/>
    </source>
</evidence>
<dbReference type="AlphaFoldDB" id="A0A074KTJ6"/>
<dbReference type="OrthoDB" id="828261at2"/>
<evidence type="ECO:0000313" key="2">
    <source>
        <dbReference type="Proteomes" id="UP000027821"/>
    </source>
</evidence>
<proteinExistence type="predicted"/>
<comment type="caution">
    <text evidence="1">The sequence shown here is derived from an EMBL/GenBank/DDBJ whole genome shotgun (WGS) entry which is preliminary data.</text>
</comment>
<dbReference type="STRING" id="1048983.EL17_13130"/>
<protein>
    <recommendedName>
        <fullName evidence="3">Lipoprotein</fullName>
    </recommendedName>
</protein>
<dbReference type="RefSeq" id="WP_035075103.1">
    <property type="nucleotide sequence ID" value="NZ_JMIH01000022.1"/>
</dbReference>
<dbReference type="Pfam" id="PF13970">
    <property type="entry name" value="DUF4221"/>
    <property type="match status" value="1"/>
</dbReference>
<accession>A0A074KTJ6</accession>
<evidence type="ECO:0000313" key="1">
    <source>
        <dbReference type="EMBL" id="KEO73286.1"/>
    </source>
</evidence>
<dbReference type="InterPro" id="IPR025316">
    <property type="entry name" value="DUF4221"/>
</dbReference>
<gene>
    <name evidence="1" type="ORF">EL17_13130</name>
</gene>
<organism evidence="1 2">
    <name type="scientific">Anditalea andensis</name>
    <dbReference type="NCBI Taxonomy" id="1048983"/>
    <lineage>
        <taxon>Bacteria</taxon>
        <taxon>Pseudomonadati</taxon>
        <taxon>Bacteroidota</taxon>
        <taxon>Cytophagia</taxon>
        <taxon>Cytophagales</taxon>
        <taxon>Cytophagaceae</taxon>
        <taxon>Anditalea</taxon>
    </lineage>
</organism>
<dbReference type="PROSITE" id="PS51257">
    <property type="entry name" value="PROKAR_LIPOPROTEIN"/>
    <property type="match status" value="1"/>
</dbReference>
<name>A0A074KTJ6_9BACT</name>
<keyword evidence="2" id="KW-1185">Reference proteome</keyword>
<dbReference type="eggNOG" id="COG3391">
    <property type="taxonomic scope" value="Bacteria"/>
</dbReference>